<organism evidence="5 6">
    <name type="scientific">Elstera litoralis</name>
    <dbReference type="NCBI Taxonomy" id="552518"/>
    <lineage>
        <taxon>Bacteria</taxon>
        <taxon>Pseudomonadati</taxon>
        <taxon>Pseudomonadota</taxon>
        <taxon>Alphaproteobacteria</taxon>
        <taxon>Rhodospirillales</taxon>
        <taxon>Rhodospirillaceae</taxon>
        <taxon>Elstera</taxon>
    </lineage>
</organism>
<dbReference type="Pfam" id="PF09130">
    <property type="entry name" value="DUF1932"/>
    <property type="match status" value="1"/>
</dbReference>
<dbReference type="Gene3D" id="3.40.50.720">
    <property type="entry name" value="NAD(P)-binding Rossmann-like Domain"/>
    <property type="match status" value="1"/>
</dbReference>
<dbReference type="InterPro" id="IPR015815">
    <property type="entry name" value="HIBADH-related"/>
</dbReference>
<feature type="active site" evidence="2">
    <location>
        <position position="170"/>
    </location>
</feature>
<keyword evidence="6" id="KW-1185">Reference proteome</keyword>
<evidence type="ECO:0000259" key="3">
    <source>
        <dbReference type="Pfam" id="PF03446"/>
    </source>
</evidence>
<dbReference type="InterPro" id="IPR015814">
    <property type="entry name" value="Pgluconate_DH_NAD-bd_C"/>
</dbReference>
<proteinExistence type="predicted"/>
<dbReference type="SUPFAM" id="SSF48179">
    <property type="entry name" value="6-phosphogluconate dehydrogenase C-terminal domain-like"/>
    <property type="match status" value="1"/>
</dbReference>
<dbReference type="PIRSF" id="PIRSF000103">
    <property type="entry name" value="HIBADH"/>
    <property type="match status" value="1"/>
</dbReference>
<dbReference type="InterPro" id="IPR008927">
    <property type="entry name" value="6-PGluconate_DH-like_C_sf"/>
</dbReference>
<gene>
    <name evidence="5" type="ORF">VZ95_04300</name>
</gene>
<dbReference type="Proteomes" id="UP000033774">
    <property type="component" value="Unassembled WGS sequence"/>
</dbReference>
<evidence type="ECO:0000313" key="5">
    <source>
        <dbReference type="EMBL" id="KJV10525.1"/>
    </source>
</evidence>
<evidence type="ECO:0000313" key="6">
    <source>
        <dbReference type="Proteomes" id="UP000033774"/>
    </source>
</evidence>
<name>A0A0F3IUV7_9PROT</name>
<dbReference type="Gene3D" id="1.10.1040.10">
    <property type="entry name" value="N-(1-d-carboxylethyl)-l-norvaline Dehydrogenase, domain 2"/>
    <property type="match status" value="1"/>
</dbReference>
<dbReference type="OrthoDB" id="4333at2"/>
<protein>
    <recommendedName>
        <fullName evidence="7">6-phosphogluconate dehydrogenase</fullName>
    </recommendedName>
</protein>
<evidence type="ECO:0008006" key="7">
    <source>
        <dbReference type="Google" id="ProtNLM"/>
    </source>
</evidence>
<dbReference type="AlphaFoldDB" id="A0A0F3IUV7"/>
<dbReference type="InterPro" id="IPR013328">
    <property type="entry name" value="6PGD_dom2"/>
</dbReference>
<evidence type="ECO:0000256" key="1">
    <source>
        <dbReference type="ARBA" id="ARBA00023002"/>
    </source>
</evidence>
<dbReference type="Pfam" id="PF03446">
    <property type="entry name" value="NAD_binding_2"/>
    <property type="match status" value="1"/>
</dbReference>
<sequence length="294" mass="30558">MMSIALIGFGEVGQILADDIKDRAVLTVWDTQFADPAASPRRAATVRGLALPASAVEAVAGADLILSAVTAAQTLAAAEAVAEGIAPGARYLDLNSASPGQKAAAARAIGARGGVYVEGAVMAPFPPKRLATPILLGGPNGQAALPELAALGFAGAKFFSETLGQASAAKMCRSVMIKGIEALLTESLLAARHYGVEQTVLTSLDDLLPGPDWPTLARYMISRSLVHGRRRAEEMREVARTVSEAGGPSWMSAATAVRQDWAPQFHTADRAETLTALLDAIRADAAFEQKDAAE</sequence>
<feature type="domain" description="6-phosphogluconate dehydrogenase NADP-binding" evidence="3">
    <location>
        <begin position="3"/>
        <end position="119"/>
    </location>
</feature>
<dbReference type="PATRIC" id="fig|552518.3.peg.4481"/>
<evidence type="ECO:0000256" key="2">
    <source>
        <dbReference type="PIRSR" id="PIRSR000103-1"/>
    </source>
</evidence>
<dbReference type="EMBL" id="LAJY01000083">
    <property type="protein sequence ID" value="KJV10525.1"/>
    <property type="molecule type" value="Genomic_DNA"/>
</dbReference>
<dbReference type="GO" id="GO:0016491">
    <property type="term" value="F:oxidoreductase activity"/>
    <property type="evidence" value="ECO:0007669"/>
    <property type="project" value="UniProtKB-KW"/>
</dbReference>
<dbReference type="InterPro" id="IPR036291">
    <property type="entry name" value="NAD(P)-bd_dom_sf"/>
</dbReference>
<keyword evidence="1" id="KW-0560">Oxidoreductase</keyword>
<accession>A0A0F3IUV7</accession>
<dbReference type="SUPFAM" id="SSF51735">
    <property type="entry name" value="NAD(P)-binding Rossmann-fold domains"/>
    <property type="match status" value="1"/>
</dbReference>
<dbReference type="RefSeq" id="WP_045774781.1">
    <property type="nucleotide sequence ID" value="NZ_LAJY01000083.1"/>
</dbReference>
<reference evidence="5 6" key="1">
    <citation type="submission" date="2015-03" db="EMBL/GenBank/DDBJ databases">
        <title>Draft genome sequence of Elstera litoralis.</title>
        <authorList>
            <person name="Rahalkar M.C."/>
            <person name="Dhakephalkar P.K."/>
            <person name="Pore S.D."/>
            <person name="Arora P."/>
            <person name="Kapse N.G."/>
            <person name="Pandit P.S."/>
        </authorList>
    </citation>
    <scope>NUCLEOTIDE SEQUENCE [LARGE SCALE GENOMIC DNA]</scope>
    <source>
        <strain evidence="5 6">Dia-1</strain>
    </source>
</reference>
<dbReference type="InterPro" id="IPR006115">
    <property type="entry name" value="6PGDH_NADP-bd"/>
</dbReference>
<feature type="domain" description="Phosphogluconate dehydrogenase NAD-binding putative C-terminal" evidence="4">
    <location>
        <begin position="191"/>
        <end position="260"/>
    </location>
</feature>
<evidence type="ECO:0000259" key="4">
    <source>
        <dbReference type="Pfam" id="PF09130"/>
    </source>
</evidence>
<comment type="caution">
    <text evidence="5">The sequence shown here is derived from an EMBL/GenBank/DDBJ whole genome shotgun (WGS) entry which is preliminary data.</text>
</comment>
<dbReference type="GO" id="GO:0050661">
    <property type="term" value="F:NADP binding"/>
    <property type="evidence" value="ECO:0007669"/>
    <property type="project" value="InterPro"/>
</dbReference>